<dbReference type="Gene3D" id="1.25.40.390">
    <property type="match status" value="1"/>
</dbReference>
<feature type="domain" description="SusD-like N-terminal" evidence="7">
    <location>
        <begin position="97"/>
        <end position="229"/>
    </location>
</feature>
<protein>
    <submittedName>
        <fullName evidence="8">RagB/SusD family nutrient uptake outer membrane protein</fullName>
    </submittedName>
</protein>
<reference evidence="8 9" key="1">
    <citation type="submission" date="2018-10" db="EMBL/GenBank/DDBJ databases">
        <title>Sinomicrobium pectinilyticum sp. nov., a pectinase-producing bacterium isolated from alkaline and saline soil, and emended description of the genus Sinomicrobium.</title>
        <authorList>
            <person name="Cheng B."/>
            <person name="Li C."/>
            <person name="Lai Q."/>
            <person name="Du M."/>
            <person name="Shao Z."/>
            <person name="Xu P."/>
            <person name="Yang C."/>
        </authorList>
    </citation>
    <scope>NUCLEOTIDE SEQUENCE [LARGE SCALE GENOMIC DNA]</scope>
    <source>
        <strain evidence="8 9">5DNS001</strain>
    </source>
</reference>
<evidence type="ECO:0000256" key="2">
    <source>
        <dbReference type="ARBA" id="ARBA00006275"/>
    </source>
</evidence>
<keyword evidence="5" id="KW-0998">Cell outer membrane</keyword>
<dbReference type="InterPro" id="IPR012944">
    <property type="entry name" value="SusD_RagB_dom"/>
</dbReference>
<evidence type="ECO:0000259" key="6">
    <source>
        <dbReference type="Pfam" id="PF07980"/>
    </source>
</evidence>
<comment type="subcellular location">
    <subcellularLocation>
        <location evidence="1">Cell outer membrane</location>
    </subcellularLocation>
</comment>
<keyword evidence="9" id="KW-1185">Reference proteome</keyword>
<evidence type="ECO:0000256" key="4">
    <source>
        <dbReference type="ARBA" id="ARBA00023136"/>
    </source>
</evidence>
<dbReference type="CDD" id="cd08977">
    <property type="entry name" value="SusD"/>
    <property type="match status" value="1"/>
</dbReference>
<evidence type="ECO:0000259" key="7">
    <source>
        <dbReference type="Pfam" id="PF14322"/>
    </source>
</evidence>
<dbReference type="Pfam" id="PF07980">
    <property type="entry name" value="SusD_RagB"/>
    <property type="match status" value="1"/>
</dbReference>
<evidence type="ECO:0000313" key="8">
    <source>
        <dbReference type="EMBL" id="RNL90103.1"/>
    </source>
</evidence>
<evidence type="ECO:0000256" key="3">
    <source>
        <dbReference type="ARBA" id="ARBA00022729"/>
    </source>
</evidence>
<dbReference type="PROSITE" id="PS51257">
    <property type="entry name" value="PROKAR_LIPOPROTEIN"/>
    <property type="match status" value="1"/>
</dbReference>
<name>A0A3N0EQI9_SINP1</name>
<keyword evidence="3" id="KW-0732">Signal</keyword>
<dbReference type="OrthoDB" id="621570at2"/>
<feature type="domain" description="RagB/SusD" evidence="6">
    <location>
        <begin position="325"/>
        <end position="465"/>
    </location>
</feature>
<proteinExistence type="inferred from homology"/>
<sequence>MKANFSIRVIWVILICGVIFSCEDFVDVDPPNSSVSSDAIYEKDELAISAMEGIYHRLFQLTGFAGGGSYSVMGLSGLSADEFDLYNIVLFATLPDFRQNQIDPANQANMYIWASAYNTIYMTNSLLEGLANSTEVTTKIRRQLEGEAKFVRAFAYFYLVNLYGDVPLIVITDYTKNALAPKVSVEEVYEQIIRDLTEARDLLGDEYINSERTRPNSFAASALLARVYLYHEDWAKAENLATEVIAVNSQYGLLNDLGQVFLANSKEAIWQIDPLSNAGRTYEASNFIVEAFNYFLTPASFTNSFIDAFETGDKRLTHWVGIFDDGTNPTVYYPYKYKVILPTIEPTEYSTVIRLVEQYLVRAEARMQQGNISGAQQDLNAVRNRAGLGNTLAGSQEELMDAILQERRVEFFAEGGHRWLDLKRTGRADSVLAPLKPDWQSTDVLYPIPEQEIGRNPNLIQNDGY</sequence>
<dbReference type="RefSeq" id="WP_123215235.1">
    <property type="nucleotide sequence ID" value="NZ_RJTM01000034.1"/>
</dbReference>
<dbReference type="InterPro" id="IPR011990">
    <property type="entry name" value="TPR-like_helical_dom_sf"/>
</dbReference>
<dbReference type="EMBL" id="RJTM01000034">
    <property type="protein sequence ID" value="RNL90103.1"/>
    <property type="molecule type" value="Genomic_DNA"/>
</dbReference>
<dbReference type="AlphaFoldDB" id="A0A3N0EQI9"/>
<dbReference type="SUPFAM" id="SSF48452">
    <property type="entry name" value="TPR-like"/>
    <property type="match status" value="1"/>
</dbReference>
<gene>
    <name evidence="8" type="ORF">ED312_06670</name>
</gene>
<accession>A0A3N0EQI9</accession>
<comment type="similarity">
    <text evidence="2">Belongs to the SusD family.</text>
</comment>
<dbReference type="GO" id="GO:0009279">
    <property type="term" value="C:cell outer membrane"/>
    <property type="evidence" value="ECO:0007669"/>
    <property type="project" value="UniProtKB-SubCell"/>
</dbReference>
<evidence type="ECO:0000256" key="5">
    <source>
        <dbReference type="ARBA" id="ARBA00023237"/>
    </source>
</evidence>
<keyword evidence="4" id="KW-0472">Membrane</keyword>
<dbReference type="Proteomes" id="UP000267469">
    <property type="component" value="Unassembled WGS sequence"/>
</dbReference>
<evidence type="ECO:0000256" key="1">
    <source>
        <dbReference type="ARBA" id="ARBA00004442"/>
    </source>
</evidence>
<comment type="caution">
    <text evidence="8">The sequence shown here is derived from an EMBL/GenBank/DDBJ whole genome shotgun (WGS) entry which is preliminary data.</text>
</comment>
<dbReference type="InterPro" id="IPR033985">
    <property type="entry name" value="SusD-like_N"/>
</dbReference>
<organism evidence="8 9">
    <name type="scientific">Sinomicrobium pectinilyticum</name>
    <dbReference type="NCBI Taxonomy" id="1084421"/>
    <lineage>
        <taxon>Bacteria</taxon>
        <taxon>Pseudomonadati</taxon>
        <taxon>Bacteroidota</taxon>
        <taxon>Flavobacteriia</taxon>
        <taxon>Flavobacteriales</taxon>
        <taxon>Flavobacteriaceae</taxon>
        <taxon>Sinomicrobium</taxon>
    </lineage>
</organism>
<evidence type="ECO:0000313" key="9">
    <source>
        <dbReference type="Proteomes" id="UP000267469"/>
    </source>
</evidence>
<dbReference type="Pfam" id="PF14322">
    <property type="entry name" value="SusD-like_3"/>
    <property type="match status" value="1"/>
</dbReference>